<comment type="similarity">
    <text evidence="2">Belongs to the concentrative nucleoside transporter (CNT) (TC 2.A.41) family.</text>
</comment>
<feature type="domain" description="Concentrative nucleoside transporter C-terminal" evidence="10">
    <location>
        <begin position="350"/>
        <end position="523"/>
    </location>
</feature>
<feature type="transmembrane region" description="Helical" evidence="8">
    <location>
        <begin position="30"/>
        <end position="52"/>
    </location>
</feature>
<dbReference type="InterPro" id="IPR002668">
    <property type="entry name" value="CNT_N_dom"/>
</dbReference>
<keyword evidence="13" id="KW-1185">Reference proteome</keyword>
<evidence type="ECO:0000259" key="10">
    <source>
        <dbReference type="Pfam" id="PF07662"/>
    </source>
</evidence>
<dbReference type="Pfam" id="PF01773">
    <property type="entry name" value="Nucleos_tra2_N"/>
    <property type="match status" value="1"/>
</dbReference>
<evidence type="ECO:0000313" key="12">
    <source>
        <dbReference type="EMBL" id="MFC4904418.1"/>
    </source>
</evidence>
<feature type="transmembrane region" description="Helical" evidence="8">
    <location>
        <begin position="166"/>
        <end position="188"/>
    </location>
</feature>
<dbReference type="InterPro" id="IPR011657">
    <property type="entry name" value="CNT_C_dom"/>
</dbReference>
<accession>A0ABV9TLQ7</accession>
<evidence type="ECO:0000256" key="8">
    <source>
        <dbReference type="SAM" id="Phobius"/>
    </source>
</evidence>
<evidence type="ECO:0000256" key="6">
    <source>
        <dbReference type="ARBA" id="ARBA00023136"/>
    </source>
</evidence>
<evidence type="ECO:0000256" key="2">
    <source>
        <dbReference type="ARBA" id="ARBA00009033"/>
    </source>
</evidence>
<keyword evidence="6 8" id="KW-0472">Membrane</keyword>
<comment type="caution">
    <text evidence="12">The sequence shown here is derived from an EMBL/GenBank/DDBJ whole genome shotgun (WGS) entry which is preliminary data.</text>
</comment>
<feature type="domain" description="Concentrative nucleoside transporter N-terminal" evidence="9">
    <location>
        <begin position="10"/>
        <end position="81"/>
    </location>
</feature>
<evidence type="ECO:0000313" key="13">
    <source>
        <dbReference type="Proteomes" id="UP001595797"/>
    </source>
</evidence>
<dbReference type="PANTHER" id="PTHR10590">
    <property type="entry name" value="SODIUM/NUCLEOSIDE COTRANSPORTER"/>
    <property type="match status" value="1"/>
</dbReference>
<feature type="region of interest" description="Disordered" evidence="7">
    <location>
        <begin position="293"/>
        <end position="355"/>
    </location>
</feature>
<evidence type="ECO:0000256" key="7">
    <source>
        <dbReference type="SAM" id="MobiDB-lite"/>
    </source>
</evidence>
<keyword evidence="3" id="KW-1003">Cell membrane</keyword>
<reference evidence="13" key="1">
    <citation type="journal article" date="2019" name="Int. J. Syst. Evol. Microbiol.">
        <title>The Global Catalogue of Microorganisms (GCM) 10K type strain sequencing project: providing services to taxonomists for standard genome sequencing and annotation.</title>
        <authorList>
            <consortium name="The Broad Institute Genomics Platform"/>
            <consortium name="The Broad Institute Genome Sequencing Center for Infectious Disease"/>
            <person name="Wu L."/>
            <person name="Ma J."/>
        </authorList>
    </citation>
    <scope>NUCLEOTIDE SEQUENCE [LARGE SCALE GENOMIC DNA]</scope>
    <source>
        <strain evidence="13">CGMCC 4.6946</strain>
    </source>
</reference>
<dbReference type="EMBL" id="JBHSIW010000017">
    <property type="protein sequence ID" value="MFC4904418.1"/>
    <property type="molecule type" value="Genomic_DNA"/>
</dbReference>
<protein>
    <submittedName>
        <fullName evidence="12">Nucleoside transporter C-terminal domain-containing protein</fullName>
    </submittedName>
</protein>
<comment type="subcellular location">
    <subcellularLocation>
        <location evidence="1">Cell membrane</location>
        <topology evidence="1">Multi-pass membrane protein</topology>
    </subcellularLocation>
</comment>
<keyword evidence="5 8" id="KW-1133">Transmembrane helix</keyword>
<keyword evidence="4 8" id="KW-0812">Transmembrane</keyword>
<dbReference type="Pfam" id="PF07662">
    <property type="entry name" value="Nucleos_tra2_C"/>
    <property type="match status" value="1"/>
</dbReference>
<dbReference type="Proteomes" id="UP001595797">
    <property type="component" value="Unassembled WGS sequence"/>
</dbReference>
<feature type="transmembrane region" description="Helical" evidence="8">
    <location>
        <begin position="468"/>
        <end position="493"/>
    </location>
</feature>
<feature type="transmembrane region" description="Helical" evidence="8">
    <location>
        <begin position="6"/>
        <end position="23"/>
    </location>
</feature>
<feature type="region of interest" description="Disordered" evidence="7">
    <location>
        <begin position="224"/>
        <end position="270"/>
    </location>
</feature>
<proteinExistence type="inferred from homology"/>
<feature type="transmembrane region" description="Helical" evidence="8">
    <location>
        <begin position="194"/>
        <end position="214"/>
    </location>
</feature>
<evidence type="ECO:0000256" key="4">
    <source>
        <dbReference type="ARBA" id="ARBA00022692"/>
    </source>
</evidence>
<feature type="compositionally biased region" description="Basic and acidic residues" evidence="7">
    <location>
        <begin position="302"/>
        <end position="311"/>
    </location>
</feature>
<evidence type="ECO:0000259" key="11">
    <source>
        <dbReference type="Pfam" id="PF07670"/>
    </source>
</evidence>
<evidence type="ECO:0000256" key="3">
    <source>
        <dbReference type="ARBA" id="ARBA00022475"/>
    </source>
</evidence>
<feature type="transmembrane region" description="Helical" evidence="8">
    <location>
        <begin position="505"/>
        <end position="526"/>
    </location>
</feature>
<dbReference type="InterPro" id="IPR011642">
    <property type="entry name" value="Gate_dom"/>
</dbReference>
<dbReference type="Pfam" id="PF07670">
    <property type="entry name" value="Gate"/>
    <property type="match status" value="1"/>
</dbReference>
<name>A0ABV9TLQ7_9MICC</name>
<evidence type="ECO:0000256" key="1">
    <source>
        <dbReference type="ARBA" id="ARBA00004651"/>
    </source>
</evidence>
<feature type="transmembrane region" description="Helical" evidence="8">
    <location>
        <begin position="90"/>
        <end position="111"/>
    </location>
</feature>
<gene>
    <name evidence="12" type="ORF">ACFPCS_12650</name>
</gene>
<feature type="transmembrane region" description="Helical" evidence="8">
    <location>
        <begin position="374"/>
        <end position="403"/>
    </location>
</feature>
<dbReference type="InterPro" id="IPR008276">
    <property type="entry name" value="C_nuclsd_transpt"/>
</dbReference>
<dbReference type="RefSeq" id="WP_277551606.1">
    <property type="nucleotide sequence ID" value="NZ_JARAMH010000011.1"/>
</dbReference>
<dbReference type="PANTHER" id="PTHR10590:SF4">
    <property type="entry name" value="SOLUTE CARRIER FAMILY 28 MEMBER 3"/>
    <property type="match status" value="1"/>
</dbReference>
<sequence>MLDVLWGVGGMIALLAIAVLFSVDRRRIRIRTVALALTIQVVFGVLVLYVPAGRAVLEALTLAVQAVINSSGAGIDFLFGPVLPEEGSVFAFQVLPVIVFFAALTSVLYYLGALQWVVKIIGGGLAKLLGTTTPESMNAAANIFVGQTEAPLVIKPYVAGMTRSELFAVMCGGLATVAGSVLVGYSLLGAPLEYLIAASFMAAPAALLMAKLLVPAGALEDARDEAPAGASARTSDDAADPADSGRHAGAPAQPEPGKEKRRGAARWLARGSRRGATSYAAVEFARREDAQAAARGDGAATRPDDLVRSHDAAQPGDSARPDDVARSADPAGVSATDAADGATGGARGDATDEDTEPANVIDAAARGASDGLSLALNVGAMLIAFISLIALINIVLGAVGGLFGLEALTLEQLFGYVFAPVMFAVGVPWTEAIDAGSFLGQKLVLNEFVAFADFAPQIENYSAKTQAIVTFALTGFANFGSLAILLGGLGGIAPSRRRDIARLGLRAVLGGTLANLMSAAIAGMLIG</sequence>
<feature type="compositionally biased region" description="Low complexity" evidence="7">
    <location>
        <begin position="331"/>
        <end position="341"/>
    </location>
</feature>
<feature type="domain" description="Nucleoside transporter/FeoB GTPase Gate" evidence="11">
    <location>
        <begin position="91"/>
        <end position="187"/>
    </location>
</feature>
<evidence type="ECO:0000256" key="5">
    <source>
        <dbReference type="ARBA" id="ARBA00022989"/>
    </source>
</evidence>
<organism evidence="12 13">
    <name type="scientific">Kocuria oceani</name>
    <dbReference type="NCBI Taxonomy" id="988827"/>
    <lineage>
        <taxon>Bacteria</taxon>
        <taxon>Bacillati</taxon>
        <taxon>Actinomycetota</taxon>
        <taxon>Actinomycetes</taxon>
        <taxon>Micrococcales</taxon>
        <taxon>Micrococcaceae</taxon>
        <taxon>Kocuria</taxon>
    </lineage>
</organism>
<evidence type="ECO:0000259" key="9">
    <source>
        <dbReference type="Pfam" id="PF01773"/>
    </source>
</evidence>